<proteinExistence type="predicted"/>
<dbReference type="Pfam" id="PF25534">
    <property type="entry name" value="DUF7918"/>
    <property type="match status" value="1"/>
</dbReference>
<comment type="caution">
    <text evidence="3">The sequence shown here is derived from an EMBL/GenBank/DDBJ whole genome shotgun (WGS) entry which is preliminary data.</text>
</comment>
<evidence type="ECO:0000256" key="1">
    <source>
        <dbReference type="SAM" id="MobiDB-lite"/>
    </source>
</evidence>
<accession>A0A7C8RLK7</accession>
<dbReference type="OrthoDB" id="3364132at2759"/>
<evidence type="ECO:0000313" key="3">
    <source>
        <dbReference type="EMBL" id="KAF3285411.1"/>
    </source>
</evidence>
<organism evidence="3 4">
    <name type="scientific">Orbilia oligospora</name>
    <name type="common">Nematode-trapping fungus</name>
    <name type="synonym">Arthrobotrys oligospora</name>
    <dbReference type="NCBI Taxonomy" id="2813651"/>
    <lineage>
        <taxon>Eukaryota</taxon>
        <taxon>Fungi</taxon>
        <taxon>Dikarya</taxon>
        <taxon>Ascomycota</taxon>
        <taxon>Pezizomycotina</taxon>
        <taxon>Orbiliomycetes</taxon>
        <taxon>Orbiliales</taxon>
        <taxon>Orbiliaceae</taxon>
        <taxon>Orbilia</taxon>
    </lineage>
</organism>
<feature type="compositionally biased region" description="Basic and acidic residues" evidence="1">
    <location>
        <begin position="245"/>
        <end position="257"/>
    </location>
</feature>
<name>A0A7C8RLK7_ORBOL</name>
<dbReference type="Proteomes" id="UP000474640">
    <property type="component" value="Unassembled WGS sequence"/>
</dbReference>
<gene>
    <name evidence="3" type="ORF">TWF970_010468</name>
</gene>
<feature type="domain" description="DUF7918" evidence="2">
    <location>
        <begin position="6"/>
        <end position="211"/>
    </location>
</feature>
<protein>
    <recommendedName>
        <fullName evidence="2">DUF7918 domain-containing protein</fullName>
    </recommendedName>
</protein>
<dbReference type="PANTHER" id="PTHR36223:SF1">
    <property type="entry name" value="TRANSCRIPTION ELONGATION FACTOR EAF N-TERMINAL DOMAIN-CONTAINING PROTEIN"/>
    <property type="match status" value="1"/>
</dbReference>
<evidence type="ECO:0000313" key="4">
    <source>
        <dbReference type="Proteomes" id="UP000474640"/>
    </source>
</evidence>
<dbReference type="AlphaFoldDB" id="A0A7C8RLK7"/>
<dbReference type="PANTHER" id="PTHR36223">
    <property type="entry name" value="BETA-LACTAMASE-TYPE TRANSPEPTIDASE FOLD DOMAIN CONTAINING PROTEIN"/>
    <property type="match status" value="1"/>
</dbReference>
<reference evidence="3 4" key="1">
    <citation type="submission" date="2020-01" db="EMBL/GenBank/DDBJ databases">
        <authorList>
            <person name="Palmer J.M."/>
        </authorList>
    </citation>
    <scope>NUCLEOTIDE SEQUENCE [LARGE SCALE GENOMIC DNA]</scope>
    <source>
        <strain evidence="3 4">TWF970</strain>
    </source>
</reference>
<dbReference type="InterPro" id="IPR057678">
    <property type="entry name" value="DUF7918"/>
</dbReference>
<feature type="region of interest" description="Disordered" evidence="1">
    <location>
        <begin position="156"/>
        <end position="182"/>
    </location>
</feature>
<feature type="region of interest" description="Disordered" evidence="1">
    <location>
        <begin position="245"/>
        <end position="277"/>
    </location>
</feature>
<sequence length="299" mass="33715">MPSLKGITCSIDIDGVRAEEFGTEVEGSTVTCSIVSQDDKPFSFNFDFSKSTAERHDFSIYADGSIIKNVTTTHTTEVVRKSGLIVNGLLERREMRFSKLETIDQKLDEMETRANVLQNIGTLKVKIYRAEKRATKGRGSDHDKLSIKDVHEKSLKGRAVSHRTSLGAADYEPPSSLKTKRLDPSDRPYVIFTFRYAKKSYLQCEGLIPRSPSPELSIRGGDRQTIDEMSPEALRRELLRYRARDKDEKKAIKRERASSMATRNPAADSGSDDDEVVFQSERSLKKQKVTEVIDLLSDD</sequence>
<dbReference type="EMBL" id="JAABOJ010000007">
    <property type="protein sequence ID" value="KAF3285411.1"/>
    <property type="molecule type" value="Genomic_DNA"/>
</dbReference>
<evidence type="ECO:0000259" key="2">
    <source>
        <dbReference type="Pfam" id="PF25534"/>
    </source>
</evidence>